<dbReference type="Proteomes" id="UP000504636">
    <property type="component" value="Unplaced"/>
</dbReference>
<reference evidence="1 3" key="1">
    <citation type="journal article" date="2020" name="Stud. Mycol.">
        <title>101 Dothideomycetes genomes: a test case for predicting lifestyles and emergence of pathogens.</title>
        <authorList>
            <person name="Haridas S."/>
            <person name="Albert R."/>
            <person name="Binder M."/>
            <person name="Bloem J."/>
            <person name="Labutti K."/>
            <person name="Salamov A."/>
            <person name="Andreopoulos B."/>
            <person name="Baker S."/>
            <person name="Barry K."/>
            <person name="Bills G."/>
            <person name="Bluhm B."/>
            <person name="Cannon C."/>
            <person name="Castanera R."/>
            <person name="Culley D."/>
            <person name="Daum C."/>
            <person name="Ezra D."/>
            <person name="Gonzalez J."/>
            <person name="Henrissat B."/>
            <person name="Kuo A."/>
            <person name="Liang C."/>
            <person name="Lipzen A."/>
            <person name="Lutzoni F."/>
            <person name="Magnuson J."/>
            <person name="Mondo S."/>
            <person name="Nolan M."/>
            <person name="Ohm R."/>
            <person name="Pangilinan J."/>
            <person name="Park H.-J."/>
            <person name="Ramirez L."/>
            <person name="Alfaro M."/>
            <person name="Sun H."/>
            <person name="Tritt A."/>
            <person name="Yoshinaga Y."/>
            <person name="Zwiers L.-H."/>
            <person name="Turgeon B."/>
            <person name="Goodwin S."/>
            <person name="Spatafora J."/>
            <person name="Crous P."/>
            <person name="Grigoriev I."/>
        </authorList>
    </citation>
    <scope>NUCLEOTIDE SEQUENCE</scope>
    <source>
        <strain evidence="1 3">CBS 304.34</strain>
    </source>
</reference>
<evidence type="ECO:0000313" key="1">
    <source>
        <dbReference type="EMBL" id="KAF2801607.1"/>
    </source>
</evidence>
<dbReference type="EMBL" id="MU003729">
    <property type="protein sequence ID" value="KAF2801607.1"/>
    <property type="molecule type" value="Genomic_DNA"/>
</dbReference>
<dbReference type="GeneID" id="54467256"/>
<gene>
    <name evidence="1 3" type="ORF">BDZ99DRAFT_528332</name>
</gene>
<reference evidence="3" key="2">
    <citation type="submission" date="2020-04" db="EMBL/GenBank/DDBJ databases">
        <authorList>
            <consortium name="NCBI Genome Project"/>
        </authorList>
    </citation>
    <scope>NUCLEOTIDE SEQUENCE</scope>
    <source>
        <strain evidence="3">CBS 304.34</strain>
    </source>
</reference>
<name>A0A6A6Y1B3_9PEZI</name>
<organism evidence="1">
    <name type="scientific">Mytilinidion resinicola</name>
    <dbReference type="NCBI Taxonomy" id="574789"/>
    <lineage>
        <taxon>Eukaryota</taxon>
        <taxon>Fungi</taxon>
        <taxon>Dikarya</taxon>
        <taxon>Ascomycota</taxon>
        <taxon>Pezizomycotina</taxon>
        <taxon>Dothideomycetes</taxon>
        <taxon>Pleosporomycetidae</taxon>
        <taxon>Mytilinidiales</taxon>
        <taxon>Mytilinidiaceae</taxon>
        <taxon>Mytilinidion</taxon>
    </lineage>
</organism>
<evidence type="ECO:0000313" key="2">
    <source>
        <dbReference type="Proteomes" id="UP000504636"/>
    </source>
</evidence>
<protein>
    <submittedName>
        <fullName evidence="1 3">Uncharacterized protein</fullName>
    </submittedName>
</protein>
<evidence type="ECO:0000313" key="3">
    <source>
        <dbReference type="RefSeq" id="XP_033568571.1"/>
    </source>
</evidence>
<reference evidence="3" key="3">
    <citation type="submission" date="2025-04" db="UniProtKB">
        <authorList>
            <consortium name="RefSeq"/>
        </authorList>
    </citation>
    <scope>IDENTIFICATION</scope>
    <source>
        <strain evidence="3">CBS 304.34</strain>
    </source>
</reference>
<accession>A0A6A6Y1B3</accession>
<dbReference type="RefSeq" id="XP_033568571.1">
    <property type="nucleotide sequence ID" value="XM_033726363.1"/>
</dbReference>
<proteinExistence type="predicted"/>
<dbReference type="AlphaFoldDB" id="A0A6A6Y1B3"/>
<keyword evidence="2" id="KW-1185">Reference proteome</keyword>
<sequence>MHETHYFYDSPMNVIDAVGVFATLETANAKVMDAFQEHYGDVMDLNEDNFAEDEDGPDVNEVKWGIDKLGALSLEYEDGGDGDAFKFYILRPRRYMDLRRSAAVTIDEVTFQPRHSAPPPTFIQTSEAIFCIDLTSIEMAPQRQSSSSPIIAGDYPQYVKTACEAAGRAARQRQASSVACTSSSNPPVFIIMHEAQFHYRSEDNSTDIEAICGNIDTANAKVMEMFQKHHDGVVEEDNFFGEGVGADLNEVTWKIDSSGALSLEYADGAEGDVFKVYIETHELLM</sequence>